<dbReference type="Pfam" id="PF02441">
    <property type="entry name" value="Flavoprotein"/>
    <property type="match status" value="1"/>
</dbReference>
<keyword evidence="4" id="KW-0456">Lyase</keyword>
<evidence type="ECO:0000256" key="1">
    <source>
        <dbReference type="ARBA" id="ARBA00001917"/>
    </source>
</evidence>
<dbReference type="Gene3D" id="3.40.50.1950">
    <property type="entry name" value="Flavin prenyltransferase-like"/>
    <property type="match status" value="1"/>
</dbReference>
<evidence type="ECO:0000256" key="6">
    <source>
        <dbReference type="ARBA" id="ARBA00038350"/>
    </source>
</evidence>
<dbReference type="AlphaFoldDB" id="A0A6J5Y2H4"/>
<dbReference type="GO" id="GO:0071513">
    <property type="term" value="C:phosphopantothenoylcysteine decarboxylase complex"/>
    <property type="evidence" value="ECO:0007669"/>
    <property type="project" value="TreeGrafter"/>
</dbReference>
<name>A0A6J5Y2H4_PRUAR</name>
<keyword evidence="11" id="KW-1185">Reference proteome</keyword>
<dbReference type="GO" id="GO:0010181">
    <property type="term" value="F:FMN binding"/>
    <property type="evidence" value="ECO:0007669"/>
    <property type="project" value="TreeGrafter"/>
</dbReference>
<evidence type="ECO:0000313" key="11">
    <source>
        <dbReference type="Proteomes" id="UP000507245"/>
    </source>
</evidence>
<protein>
    <recommendedName>
        <fullName evidence="8">phosphopantothenoylcysteine decarboxylase</fullName>
        <ecNumber evidence="8">4.1.1.36</ecNumber>
    </recommendedName>
</protein>
<evidence type="ECO:0000256" key="7">
    <source>
        <dbReference type="ARBA" id="ARBA00060685"/>
    </source>
</evidence>
<organism evidence="10 11">
    <name type="scientific">Prunus armeniaca</name>
    <name type="common">Apricot</name>
    <name type="synonym">Armeniaca vulgaris</name>
    <dbReference type="NCBI Taxonomy" id="36596"/>
    <lineage>
        <taxon>Eukaryota</taxon>
        <taxon>Viridiplantae</taxon>
        <taxon>Streptophyta</taxon>
        <taxon>Embryophyta</taxon>
        <taxon>Tracheophyta</taxon>
        <taxon>Spermatophyta</taxon>
        <taxon>Magnoliopsida</taxon>
        <taxon>eudicotyledons</taxon>
        <taxon>Gunneridae</taxon>
        <taxon>Pentapetalae</taxon>
        <taxon>rosids</taxon>
        <taxon>fabids</taxon>
        <taxon>Rosales</taxon>
        <taxon>Rosaceae</taxon>
        <taxon>Amygdaloideae</taxon>
        <taxon>Amygdaleae</taxon>
        <taxon>Prunus</taxon>
    </lineage>
</organism>
<dbReference type="EMBL" id="CAEKKB010000007">
    <property type="protein sequence ID" value="CAB4317634.1"/>
    <property type="molecule type" value="Genomic_DNA"/>
</dbReference>
<reference evidence="11" key="1">
    <citation type="journal article" date="2020" name="Genome Biol.">
        <title>Gamete binning: chromosome-level and haplotype-resolved genome assembly enabled by high-throughput single-cell sequencing of gamete genomes.</title>
        <authorList>
            <person name="Campoy J.A."/>
            <person name="Sun H."/>
            <person name="Goel M."/>
            <person name="Jiao W.-B."/>
            <person name="Folz-Donahue K."/>
            <person name="Wang N."/>
            <person name="Rubio M."/>
            <person name="Liu C."/>
            <person name="Kukat C."/>
            <person name="Ruiz D."/>
            <person name="Huettel B."/>
            <person name="Schneeberger K."/>
        </authorList>
    </citation>
    <scope>NUCLEOTIDE SEQUENCE [LARGE SCALE GENOMIC DNA]</scope>
    <source>
        <strain evidence="11">cv. Rojo Pasion</strain>
    </source>
</reference>
<evidence type="ECO:0000259" key="9">
    <source>
        <dbReference type="Pfam" id="PF02441"/>
    </source>
</evidence>
<dbReference type="EC" id="4.1.1.36" evidence="8"/>
<feature type="domain" description="Flavoprotein" evidence="9">
    <location>
        <begin position="5"/>
        <end position="58"/>
    </location>
</feature>
<dbReference type="InterPro" id="IPR036551">
    <property type="entry name" value="Flavin_trans-like"/>
</dbReference>
<dbReference type="GO" id="GO:0004633">
    <property type="term" value="F:phosphopantothenoylcysteine decarboxylase activity"/>
    <property type="evidence" value="ECO:0007669"/>
    <property type="project" value="UniProtKB-EC"/>
</dbReference>
<dbReference type="PANTHER" id="PTHR14359:SF6">
    <property type="entry name" value="PHOSPHOPANTOTHENOYLCYSTEINE DECARBOXYLASE"/>
    <property type="match status" value="1"/>
</dbReference>
<evidence type="ECO:0000256" key="4">
    <source>
        <dbReference type="ARBA" id="ARBA00022793"/>
    </source>
</evidence>
<comment type="pathway">
    <text evidence="7">Cofactor biosynthesis; coenzyme A biosynthesis; CoA from (R)-pantothenate: step 3/5.</text>
</comment>
<dbReference type="Proteomes" id="UP000507245">
    <property type="component" value="Unassembled WGS sequence"/>
</dbReference>
<keyword evidence="5" id="KW-0173">Coenzyme A biosynthesis</keyword>
<proteinExistence type="inferred from homology"/>
<comment type="cofactor">
    <cofactor evidence="1">
        <name>FMN</name>
        <dbReference type="ChEBI" id="CHEBI:58210"/>
    </cofactor>
</comment>
<comment type="similarity">
    <text evidence="6">Belongs to the HFCD (homooligomeric flavin containing Cys decarboxylase) superfamily.</text>
</comment>
<evidence type="ECO:0000256" key="5">
    <source>
        <dbReference type="ARBA" id="ARBA00022993"/>
    </source>
</evidence>
<accession>A0A6J5Y2H4</accession>
<keyword evidence="4" id="KW-0210">Decarboxylase</keyword>
<keyword evidence="3" id="KW-0288">FMN</keyword>
<dbReference type="GO" id="GO:0015937">
    <property type="term" value="P:coenzyme A biosynthetic process"/>
    <property type="evidence" value="ECO:0007669"/>
    <property type="project" value="UniProtKB-KW"/>
</dbReference>
<evidence type="ECO:0000256" key="3">
    <source>
        <dbReference type="ARBA" id="ARBA00022643"/>
    </source>
</evidence>
<evidence type="ECO:0000256" key="8">
    <source>
        <dbReference type="ARBA" id="ARBA00066422"/>
    </source>
</evidence>
<keyword evidence="2" id="KW-0341">Growth regulation</keyword>
<evidence type="ECO:0000256" key="2">
    <source>
        <dbReference type="ARBA" id="ARBA00022604"/>
    </source>
</evidence>
<dbReference type="OrthoDB" id="1532798at2759"/>
<dbReference type="SUPFAM" id="SSF52507">
    <property type="entry name" value="Homo-oligomeric flavin-containing Cys decarboxylases, HFCD"/>
    <property type="match status" value="1"/>
</dbReference>
<gene>
    <name evidence="10" type="ORF">ORAREDHAP_LOCUS44479</name>
</gene>
<dbReference type="PANTHER" id="PTHR14359">
    <property type="entry name" value="HOMO-OLIGOMERIC FLAVIN CONTAINING CYS DECARBOXYLASE FAMILY"/>
    <property type="match status" value="1"/>
</dbReference>
<sequence length="62" mass="6809">MGDSVLHIELRCWADIMVIASLSANTLSKIAKGLCDNLLTCVVHAWDYSKPFFVAPAMNTLL</sequence>
<keyword evidence="3" id="KW-0285">Flavoprotein</keyword>
<dbReference type="InterPro" id="IPR003382">
    <property type="entry name" value="Flavoprotein"/>
</dbReference>
<evidence type="ECO:0000313" key="10">
    <source>
        <dbReference type="EMBL" id="CAB4317634.1"/>
    </source>
</evidence>